<sequence>MRLLLIDAVLAPDFDDRGDNAIDLADSVAEEISVFQRVDSLQGGVFDPYPCADAVRGWMPSMDDGSSMDRPSQALRRAILKGANNCQRDRSSTVVLGCPQIRELVPSCITQLGRLQAPLAGDEESHSRIMMRQEKWCQGDHIFITATSTTKIYGGPEVEDNSDYSLVSGPAIAGVGKLVKSSVIFQREDAEVGEGTGEPVYNRMYRLKANKIEVVGKDEVLAMVRI</sequence>
<keyword evidence="2" id="KW-1185">Reference proteome</keyword>
<dbReference type="EMBL" id="JARKIB010000012">
    <property type="protein sequence ID" value="KAJ7774071.1"/>
    <property type="molecule type" value="Genomic_DNA"/>
</dbReference>
<accession>A0AAD7JXR5</accession>
<name>A0AAD7JXR5_9AGAR</name>
<organism evidence="1 2">
    <name type="scientific">Mycena metata</name>
    <dbReference type="NCBI Taxonomy" id="1033252"/>
    <lineage>
        <taxon>Eukaryota</taxon>
        <taxon>Fungi</taxon>
        <taxon>Dikarya</taxon>
        <taxon>Basidiomycota</taxon>
        <taxon>Agaricomycotina</taxon>
        <taxon>Agaricomycetes</taxon>
        <taxon>Agaricomycetidae</taxon>
        <taxon>Agaricales</taxon>
        <taxon>Marasmiineae</taxon>
        <taxon>Mycenaceae</taxon>
        <taxon>Mycena</taxon>
    </lineage>
</organism>
<gene>
    <name evidence="1" type="ORF">B0H16DRAFT_1450873</name>
</gene>
<proteinExistence type="predicted"/>
<dbReference type="AlphaFoldDB" id="A0AAD7JXR5"/>
<dbReference type="Proteomes" id="UP001215598">
    <property type="component" value="Unassembled WGS sequence"/>
</dbReference>
<protein>
    <submittedName>
        <fullName evidence="1">Uncharacterized protein</fullName>
    </submittedName>
</protein>
<reference evidence="1" key="1">
    <citation type="submission" date="2023-03" db="EMBL/GenBank/DDBJ databases">
        <title>Massive genome expansion in bonnet fungi (Mycena s.s.) driven by repeated elements and novel gene families across ecological guilds.</title>
        <authorList>
            <consortium name="Lawrence Berkeley National Laboratory"/>
            <person name="Harder C.B."/>
            <person name="Miyauchi S."/>
            <person name="Viragh M."/>
            <person name="Kuo A."/>
            <person name="Thoen E."/>
            <person name="Andreopoulos B."/>
            <person name="Lu D."/>
            <person name="Skrede I."/>
            <person name="Drula E."/>
            <person name="Henrissat B."/>
            <person name="Morin E."/>
            <person name="Kohler A."/>
            <person name="Barry K."/>
            <person name="LaButti K."/>
            <person name="Morin E."/>
            <person name="Salamov A."/>
            <person name="Lipzen A."/>
            <person name="Mereny Z."/>
            <person name="Hegedus B."/>
            <person name="Baldrian P."/>
            <person name="Stursova M."/>
            <person name="Weitz H."/>
            <person name="Taylor A."/>
            <person name="Grigoriev I.V."/>
            <person name="Nagy L.G."/>
            <person name="Martin F."/>
            <person name="Kauserud H."/>
        </authorList>
    </citation>
    <scope>NUCLEOTIDE SEQUENCE</scope>
    <source>
        <strain evidence="1">CBHHK182m</strain>
    </source>
</reference>
<evidence type="ECO:0000313" key="2">
    <source>
        <dbReference type="Proteomes" id="UP001215598"/>
    </source>
</evidence>
<comment type="caution">
    <text evidence="1">The sequence shown here is derived from an EMBL/GenBank/DDBJ whole genome shotgun (WGS) entry which is preliminary data.</text>
</comment>
<evidence type="ECO:0000313" key="1">
    <source>
        <dbReference type="EMBL" id="KAJ7774071.1"/>
    </source>
</evidence>